<accession>A0A2R8B848</accession>
<sequence>MSNSTKLSLLTRSLMVGVSTGTMAVTQVGCAPLFQTHETRTANVSAEEQRLSSRALESRLPADVEAFVRAYPESPKVAPLLNTLPLSTLCAVGEDALQGIPDSTWAKVSSDRRNALCGNRRVASPVQNVSSSDRDNDY</sequence>
<evidence type="ECO:0000256" key="1">
    <source>
        <dbReference type="SAM" id="SignalP"/>
    </source>
</evidence>
<name>A0A2R8B848_9RHOB</name>
<reference evidence="2 3" key="1">
    <citation type="submission" date="2018-03" db="EMBL/GenBank/DDBJ databases">
        <authorList>
            <person name="Keele B.F."/>
        </authorList>
    </citation>
    <scope>NUCLEOTIDE SEQUENCE [LARGE SCALE GENOMIC DNA]</scope>
    <source>
        <strain evidence="2 3">CECT 8626</strain>
    </source>
</reference>
<organism evidence="2 3">
    <name type="scientific">Albidovulum aquaemixtae</name>
    <dbReference type="NCBI Taxonomy" id="1542388"/>
    <lineage>
        <taxon>Bacteria</taxon>
        <taxon>Pseudomonadati</taxon>
        <taxon>Pseudomonadota</taxon>
        <taxon>Alphaproteobacteria</taxon>
        <taxon>Rhodobacterales</taxon>
        <taxon>Paracoccaceae</taxon>
        <taxon>Albidovulum</taxon>
    </lineage>
</organism>
<evidence type="ECO:0000313" key="2">
    <source>
        <dbReference type="EMBL" id="SPH18825.1"/>
    </source>
</evidence>
<gene>
    <name evidence="2" type="ORF">DEA8626_02370</name>
</gene>
<dbReference type="Proteomes" id="UP000244924">
    <property type="component" value="Unassembled WGS sequence"/>
</dbReference>
<proteinExistence type="predicted"/>
<dbReference type="AlphaFoldDB" id="A0A2R8B848"/>
<keyword evidence="3" id="KW-1185">Reference proteome</keyword>
<evidence type="ECO:0000313" key="3">
    <source>
        <dbReference type="Proteomes" id="UP000244924"/>
    </source>
</evidence>
<keyword evidence="1" id="KW-0732">Signal</keyword>
<protein>
    <submittedName>
        <fullName evidence="2">Uncharacterized protein</fullName>
    </submittedName>
</protein>
<feature type="signal peptide" evidence="1">
    <location>
        <begin position="1"/>
        <end position="24"/>
    </location>
</feature>
<dbReference type="EMBL" id="OMOQ01000001">
    <property type="protein sequence ID" value="SPH18825.1"/>
    <property type="molecule type" value="Genomic_DNA"/>
</dbReference>
<feature type="chain" id="PRO_5015335402" evidence="1">
    <location>
        <begin position="25"/>
        <end position="138"/>
    </location>
</feature>